<dbReference type="RefSeq" id="WP_213403332.1">
    <property type="nucleotide sequence ID" value="NZ_JAGIBT010000001.1"/>
</dbReference>
<proteinExistence type="predicted"/>
<evidence type="ECO:0000256" key="1">
    <source>
        <dbReference type="SAM" id="Phobius"/>
    </source>
</evidence>
<sequence>MNITDAKKMSLVVYVLFLISIVMPPVAVIAIVLAFVKRNEMRGTIYYNHMLYLIRTSLASFVLWIAGLILTLIFVGYLVLFCVSIWFAFRVIYGFVQFNHNENIDPYKWFLA</sequence>
<comment type="caution">
    <text evidence="2">The sequence shown here is derived from an EMBL/GenBank/DDBJ whole genome shotgun (WGS) entry which is preliminary data.</text>
</comment>
<evidence type="ECO:0000313" key="2">
    <source>
        <dbReference type="EMBL" id="MBS7823956.1"/>
    </source>
</evidence>
<gene>
    <name evidence="2" type="ORF">J7561_01905</name>
</gene>
<dbReference type="EMBL" id="JAGIBU010000001">
    <property type="protein sequence ID" value="MBS7823956.1"/>
    <property type="molecule type" value="Genomic_DNA"/>
</dbReference>
<evidence type="ECO:0000313" key="3">
    <source>
        <dbReference type="Proteomes" id="UP000680020"/>
    </source>
</evidence>
<reference evidence="2" key="1">
    <citation type="submission" date="2021-03" db="EMBL/GenBank/DDBJ databases">
        <title>Identification and antibiotic profiling of Wohlfahrtiimonas chitiniclastica, an underestimated human pathogen.</title>
        <authorList>
            <person name="Kopf A."/>
            <person name="Bunk B."/>
            <person name="Coldewey S."/>
            <person name="Gunzer F."/>
            <person name="Riedel T."/>
            <person name="Schroettner P."/>
        </authorList>
    </citation>
    <scope>NUCLEOTIDE SEQUENCE</scope>
    <source>
        <strain evidence="2">DSM 100917</strain>
    </source>
</reference>
<keyword evidence="1" id="KW-1133">Transmembrane helix</keyword>
<keyword evidence="1" id="KW-0472">Membrane</keyword>
<dbReference type="AlphaFoldDB" id="A0AB35BY45"/>
<protein>
    <recommendedName>
        <fullName evidence="4">DUF4870 domain-containing protein</fullName>
    </recommendedName>
</protein>
<keyword evidence="1" id="KW-0812">Transmembrane</keyword>
<name>A0AB35BY45_9GAMM</name>
<evidence type="ECO:0008006" key="4">
    <source>
        <dbReference type="Google" id="ProtNLM"/>
    </source>
</evidence>
<dbReference type="Proteomes" id="UP000680020">
    <property type="component" value="Unassembled WGS sequence"/>
</dbReference>
<accession>A0AB35BY45</accession>
<feature type="transmembrane region" description="Helical" evidence="1">
    <location>
        <begin position="57"/>
        <end position="89"/>
    </location>
</feature>
<organism evidence="2 3">
    <name type="scientific">Wohlfahrtiimonas chitiniclastica</name>
    <dbReference type="NCBI Taxonomy" id="400946"/>
    <lineage>
        <taxon>Bacteria</taxon>
        <taxon>Pseudomonadati</taxon>
        <taxon>Pseudomonadota</taxon>
        <taxon>Gammaproteobacteria</taxon>
        <taxon>Cardiobacteriales</taxon>
        <taxon>Ignatzschineriaceae</taxon>
        <taxon>Wohlfahrtiimonas</taxon>
    </lineage>
</organism>
<feature type="transmembrane region" description="Helical" evidence="1">
    <location>
        <begin position="12"/>
        <end position="36"/>
    </location>
</feature>